<dbReference type="InterPro" id="IPR000845">
    <property type="entry name" value="Nucleoside_phosphorylase_d"/>
</dbReference>
<dbReference type="PANTHER" id="PTHR43691">
    <property type="entry name" value="URIDINE PHOSPHORYLASE"/>
    <property type="match status" value="1"/>
</dbReference>
<dbReference type="GO" id="GO:0006218">
    <property type="term" value="P:uridine catabolic process"/>
    <property type="evidence" value="ECO:0007669"/>
    <property type="project" value="TreeGrafter"/>
</dbReference>
<dbReference type="GO" id="GO:0009166">
    <property type="term" value="P:nucleotide catabolic process"/>
    <property type="evidence" value="ECO:0007669"/>
    <property type="project" value="InterPro"/>
</dbReference>
<organism evidence="4 5">
    <name type="scientific">Sphaeroforma arctica JP610</name>
    <dbReference type="NCBI Taxonomy" id="667725"/>
    <lineage>
        <taxon>Eukaryota</taxon>
        <taxon>Ichthyosporea</taxon>
        <taxon>Ichthyophonida</taxon>
        <taxon>Sphaeroforma</taxon>
    </lineage>
</organism>
<name>A0A0L0G1H1_9EUKA</name>
<dbReference type="InterPro" id="IPR035994">
    <property type="entry name" value="Nucleoside_phosphorylase_sf"/>
</dbReference>
<feature type="binding site" evidence="2">
    <location>
        <begin position="182"/>
        <end position="185"/>
    </location>
    <ligand>
        <name>phosphate</name>
        <dbReference type="ChEBI" id="CHEBI:43474"/>
    </ligand>
</feature>
<dbReference type="EMBL" id="KQ241903">
    <property type="protein sequence ID" value="KNC82679.1"/>
    <property type="molecule type" value="Genomic_DNA"/>
</dbReference>
<evidence type="ECO:0000256" key="1">
    <source>
        <dbReference type="ARBA" id="ARBA00010456"/>
    </source>
</evidence>
<dbReference type="Gene3D" id="3.40.50.1580">
    <property type="entry name" value="Nucleoside phosphorylase domain"/>
    <property type="match status" value="1"/>
</dbReference>
<keyword evidence="5" id="KW-1185">Reference proteome</keyword>
<feature type="domain" description="Nucleoside phosphorylase" evidence="3">
    <location>
        <begin position="98"/>
        <end position="345"/>
    </location>
</feature>
<dbReference type="GO" id="GO:0004850">
    <property type="term" value="F:uridine phosphorylase activity"/>
    <property type="evidence" value="ECO:0007669"/>
    <property type="project" value="InterPro"/>
</dbReference>
<dbReference type="RefSeq" id="XP_014156581.1">
    <property type="nucleotide sequence ID" value="XM_014301106.1"/>
</dbReference>
<dbReference type="Proteomes" id="UP000054560">
    <property type="component" value="Unassembled WGS sequence"/>
</dbReference>
<evidence type="ECO:0000313" key="5">
    <source>
        <dbReference type="Proteomes" id="UP000054560"/>
    </source>
</evidence>
<gene>
    <name evidence="4" type="ORF">SARC_05038</name>
</gene>
<comment type="similarity">
    <text evidence="1">Belongs to the PNP/UDP phosphorylase family.</text>
</comment>
<dbReference type="CDD" id="cd17763">
    <property type="entry name" value="UP_hUPP-like"/>
    <property type="match status" value="1"/>
</dbReference>
<dbReference type="Pfam" id="PF01048">
    <property type="entry name" value="PNP_UDP_1"/>
    <property type="match status" value="1"/>
</dbReference>
<protein>
    <submittedName>
        <fullName evidence="4">Uridine phosphorylase</fullName>
    </submittedName>
</protein>
<evidence type="ECO:0000259" key="3">
    <source>
        <dbReference type="Pfam" id="PF01048"/>
    </source>
</evidence>
<feature type="binding site" evidence="2">
    <location>
        <position position="138"/>
    </location>
    <ligand>
        <name>phosphate</name>
        <dbReference type="ChEBI" id="CHEBI:43474"/>
    </ligand>
</feature>
<dbReference type="STRING" id="667725.A0A0L0G1H1"/>
<dbReference type="AlphaFoldDB" id="A0A0L0G1H1"/>
<accession>A0A0L0G1H1</accession>
<evidence type="ECO:0000256" key="2">
    <source>
        <dbReference type="PIRSR" id="PIRSR610059-50"/>
    </source>
</evidence>
<evidence type="ECO:0000313" key="4">
    <source>
        <dbReference type="EMBL" id="KNC82679.1"/>
    </source>
</evidence>
<dbReference type="InterPro" id="IPR010059">
    <property type="entry name" value="Uridine_phosphorylase_euk"/>
</dbReference>
<dbReference type="NCBIfam" id="TIGR01719">
    <property type="entry name" value="euk_UDPppase"/>
    <property type="match status" value="1"/>
</dbReference>
<dbReference type="SUPFAM" id="SSF53167">
    <property type="entry name" value="Purine and uridine phosphorylases"/>
    <property type="match status" value="1"/>
</dbReference>
<feature type="binding site" evidence="2">
    <location>
        <position position="259"/>
    </location>
    <ligand>
        <name>substrate</name>
    </ligand>
</feature>
<dbReference type="PANTHER" id="PTHR43691:SF11">
    <property type="entry name" value="FI09636P-RELATED"/>
    <property type="match status" value="1"/>
</dbReference>
<dbReference type="OrthoDB" id="204058at2759"/>
<sequence>MERLVESFDDLNSAFDDQLNRARAHTQSDSDAVSIDLDTGKDNKKIDFAKLAETFYNEQRQRIIEIQNPHISSLPNDFLYHIGYASTDDLVSLFSDVKYVFTGGSSGRMQKFANSLKEAAGVKLPTGAQLADLSTTDRYSLFKVGPVLSVSHGMGMPSISILLHEITKLLAYAGATGVSMVRMGTSGGVGVEPGSVVVTTTAVNGSLEPFQRCTILGEEVKRTSEFNDDLGDLIASCWDEDTPIVRGKTMSTDDFYEGQGRLDGAICDYVGKNKMDFLMKAHKGGVRNIEMESLQFASFTHRLGIPAAMVAVALLNRLEGDQVPASAETLSEYSARPQRLLASFLKKSIPYHSK</sequence>
<feature type="binding site" evidence="2">
    <location>
        <position position="261"/>
    </location>
    <ligand>
        <name>substrate</name>
    </ligand>
</feature>
<reference evidence="4 5" key="1">
    <citation type="submission" date="2011-02" db="EMBL/GenBank/DDBJ databases">
        <title>The Genome Sequence of Sphaeroforma arctica JP610.</title>
        <authorList>
            <consortium name="The Broad Institute Genome Sequencing Platform"/>
            <person name="Russ C."/>
            <person name="Cuomo C."/>
            <person name="Young S.K."/>
            <person name="Zeng Q."/>
            <person name="Gargeya S."/>
            <person name="Alvarado L."/>
            <person name="Berlin A."/>
            <person name="Chapman S.B."/>
            <person name="Chen Z."/>
            <person name="Freedman E."/>
            <person name="Gellesch M."/>
            <person name="Goldberg J."/>
            <person name="Griggs A."/>
            <person name="Gujja S."/>
            <person name="Heilman E."/>
            <person name="Heiman D."/>
            <person name="Howarth C."/>
            <person name="Mehta T."/>
            <person name="Neiman D."/>
            <person name="Pearson M."/>
            <person name="Roberts A."/>
            <person name="Saif S."/>
            <person name="Shea T."/>
            <person name="Shenoy N."/>
            <person name="Sisk P."/>
            <person name="Stolte C."/>
            <person name="Sykes S."/>
            <person name="White J."/>
            <person name="Yandava C."/>
            <person name="Burger G."/>
            <person name="Gray M.W."/>
            <person name="Holland P.W.H."/>
            <person name="King N."/>
            <person name="Lang F.B.F."/>
            <person name="Roger A.J."/>
            <person name="Ruiz-Trillo I."/>
            <person name="Haas B."/>
            <person name="Nusbaum C."/>
            <person name="Birren B."/>
        </authorList>
    </citation>
    <scope>NUCLEOTIDE SEQUENCE [LARGE SCALE GENOMIC DNA]</scope>
    <source>
        <strain evidence="4 5">JP610</strain>
    </source>
</reference>
<dbReference type="GeneID" id="25905542"/>
<proteinExistence type="inferred from homology"/>
<dbReference type="GO" id="GO:0005829">
    <property type="term" value="C:cytosol"/>
    <property type="evidence" value="ECO:0007669"/>
    <property type="project" value="TreeGrafter"/>
</dbReference>
<dbReference type="eggNOG" id="KOG3728">
    <property type="taxonomic scope" value="Eukaryota"/>
</dbReference>